<protein>
    <submittedName>
        <fullName evidence="1">Uncharacterized protein</fullName>
    </submittedName>
</protein>
<proteinExistence type="predicted"/>
<name>A0ABU0PFF1_9MICO</name>
<evidence type="ECO:0000313" key="2">
    <source>
        <dbReference type="Proteomes" id="UP001239085"/>
    </source>
</evidence>
<organism evidence="1 2">
    <name type="scientific">Microbacterium murale</name>
    <dbReference type="NCBI Taxonomy" id="1081040"/>
    <lineage>
        <taxon>Bacteria</taxon>
        <taxon>Bacillati</taxon>
        <taxon>Actinomycetota</taxon>
        <taxon>Actinomycetes</taxon>
        <taxon>Micrococcales</taxon>
        <taxon>Microbacteriaceae</taxon>
        <taxon>Microbacterium</taxon>
    </lineage>
</organism>
<gene>
    <name evidence="1" type="ORF">QFZ46_003812</name>
</gene>
<reference evidence="1 2" key="1">
    <citation type="submission" date="2023-07" db="EMBL/GenBank/DDBJ databases">
        <title>Comparative genomics of wheat-associated soil bacteria to identify genetic determinants of phenazine resistance.</title>
        <authorList>
            <person name="Mouncey N."/>
        </authorList>
    </citation>
    <scope>NUCLEOTIDE SEQUENCE [LARGE SCALE GENOMIC DNA]</scope>
    <source>
        <strain evidence="1 2">W2I7</strain>
    </source>
</reference>
<keyword evidence="2" id="KW-1185">Reference proteome</keyword>
<evidence type="ECO:0000313" key="1">
    <source>
        <dbReference type="EMBL" id="MDQ0645652.1"/>
    </source>
</evidence>
<sequence>MTNDPYAPYGPNVKLYPAKGAGWTATTGRIEQTNALGVTLSYSNPVNKRFTTTSTFPLSSIDRIEYIAVTSAIDHEIDRETDASIAEKAREIRADGQLEIIASASEELAERNGEHTRRGIREVSAA</sequence>
<comment type="caution">
    <text evidence="1">The sequence shown here is derived from an EMBL/GenBank/DDBJ whole genome shotgun (WGS) entry which is preliminary data.</text>
</comment>
<accession>A0ABU0PFF1</accession>
<dbReference type="Proteomes" id="UP001239085">
    <property type="component" value="Unassembled WGS sequence"/>
</dbReference>
<dbReference type="EMBL" id="JAUSXK010000001">
    <property type="protein sequence ID" value="MDQ0645652.1"/>
    <property type="molecule type" value="Genomic_DNA"/>
</dbReference>
<dbReference type="RefSeq" id="WP_307364120.1">
    <property type="nucleotide sequence ID" value="NZ_JAUSXK010000001.1"/>
</dbReference>